<dbReference type="PRINTS" id="PR00127">
    <property type="entry name" value="CLPPROTEASEP"/>
</dbReference>
<reference evidence="7" key="1">
    <citation type="submission" date="2021-07" db="EMBL/GenBank/DDBJ databases">
        <title>Whole-Genome Sequences of non-enterica strains of Salmonella enterica isolated from poultry houses.</title>
        <authorList>
            <person name="Lamas A."/>
            <person name="Regal P."/>
            <person name="Miranda J.M."/>
            <person name="Vazquez B."/>
            <person name="Cepeda A."/>
            <person name="Franco C.M."/>
        </authorList>
    </citation>
    <scope>NUCLEOTIDE SEQUENCE</scope>
    <source>
        <strain evidence="7">LHICA_SA3</strain>
    </source>
</reference>
<dbReference type="PANTHER" id="PTHR10381">
    <property type="entry name" value="ATP-DEPENDENT CLP PROTEASE PROTEOLYTIC SUBUNIT"/>
    <property type="match status" value="1"/>
</dbReference>
<evidence type="ECO:0000256" key="2">
    <source>
        <dbReference type="ARBA" id="ARBA00022490"/>
    </source>
</evidence>
<proteinExistence type="inferred from homology"/>
<evidence type="ECO:0000256" key="4">
    <source>
        <dbReference type="ARBA" id="ARBA00022801"/>
    </source>
</evidence>
<evidence type="ECO:0000256" key="3">
    <source>
        <dbReference type="ARBA" id="ARBA00022670"/>
    </source>
</evidence>
<dbReference type="GO" id="GO:0004252">
    <property type="term" value="F:serine-type endopeptidase activity"/>
    <property type="evidence" value="ECO:0007669"/>
    <property type="project" value="InterPro"/>
</dbReference>
<sequence>MKSWYTINAKAGGVATVTLYDEIGAFGITARDFAEELSTLGRVSQIDLHIHSPGGDVFEGLAIYNLLKNHPARIVVTVDGVAASMASVIAMAGDRVRMPENAMMMIHRPRGIAGGESSDIRRYADLMDKLEETLIPAYTAKTGKTSEEIAAMLEAETWMDGKECLEHGFADELLAPVKAMAKLDSQRIEGMNMPQEIKNMILAPQASAGTLQSNAPQGSEEQSRINGIRSVFGMFGNRHQDVMQACLSDVGCSVDVARNKLLEALGRDATPTNTLGGSQNTQNPMLSHIYAGNGNITGDAMRQGLNARLGYEKAEKGNPYAMMSLFDMAKASLTERNISISAFGNRSQIVNLAITHSSSDFSHILAGGAEMSLLHGWQNSGETFQQWTKKGTLNNFREAKRVGLNGFSRLANVPEGGEYKYITTSDRGAPIALATYGNIFSITRQAIINDDLGQLSTIPVAMGRAAARTVGNLVYLELVSNGKFTDGKPLFDPSHKNLIASAMDMSGLSATRKAMRLQTDANGDPLNITPAFIIVPAELEDAANRALLSSSSLFQIDGSGAMNQNPGIINVVKDMGQIIVEPRLDKANNKEWYVAAAQGMDTIEVAYLDGVDTPYLEQQEGFEVDGIAWKVRIDAGVAALDWRGLVKSSGV</sequence>
<name>A0A8F7UW49_SALER</name>
<organism evidence="7">
    <name type="scientific">Salmonella enterica subsp. salamae</name>
    <dbReference type="NCBI Taxonomy" id="59202"/>
    <lineage>
        <taxon>Bacteria</taxon>
        <taxon>Pseudomonadati</taxon>
        <taxon>Pseudomonadota</taxon>
        <taxon>Gammaproteobacteria</taxon>
        <taxon>Enterobacterales</taxon>
        <taxon>Enterobacteriaceae</taxon>
        <taxon>Salmonella</taxon>
    </lineage>
</organism>
<dbReference type="Pfam" id="PF00574">
    <property type="entry name" value="CLP_protease"/>
    <property type="match status" value="1"/>
</dbReference>
<evidence type="ECO:0000256" key="6">
    <source>
        <dbReference type="RuleBase" id="RU003567"/>
    </source>
</evidence>
<evidence type="ECO:0000256" key="1">
    <source>
        <dbReference type="ARBA" id="ARBA00007039"/>
    </source>
</evidence>
<keyword evidence="4" id="KW-0378">Hydrolase</keyword>
<dbReference type="GO" id="GO:0004176">
    <property type="term" value="F:ATP-dependent peptidase activity"/>
    <property type="evidence" value="ECO:0007669"/>
    <property type="project" value="InterPro"/>
</dbReference>
<evidence type="ECO:0000313" key="7">
    <source>
        <dbReference type="EMBL" id="QXX21464.1"/>
    </source>
</evidence>
<evidence type="ECO:0000256" key="5">
    <source>
        <dbReference type="ARBA" id="ARBA00022825"/>
    </source>
</evidence>
<dbReference type="GO" id="GO:0051117">
    <property type="term" value="F:ATPase binding"/>
    <property type="evidence" value="ECO:0007669"/>
    <property type="project" value="TreeGrafter"/>
</dbReference>
<dbReference type="InterPro" id="IPR001907">
    <property type="entry name" value="ClpP"/>
</dbReference>
<dbReference type="InterPro" id="IPR023562">
    <property type="entry name" value="ClpP/TepA"/>
</dbReference>
<dbReference type="PANTHER" id="PTHR10381:SF70">
    <property type="entry name" value="ATP-DEPENDENT CLP PROTEASE PROTEOLYTIC SUBUNIT"/>
    <property type="match status" value="1"/>
</dbReference>
<dbReference type="AlphaFoldDB" id="A0A8F7UW49"/>
<dbReference type="NCBIfam" id="NF045540">
    <property type="entry name" value="scaf_prot_MCP1"/>
    <property type="match status" value="1"/>
</dbReference>
<dbReference type="GO" id="GO:0009368">
    <property type="term" value="C:endopeptidase Clp complex"/>
    <property type="evidence" value="ECO:0007669"/>
    <property type="project" value="TreeGrafter"/>
</dbReference>
<keyword evidence="5" id="KW-0720">Serine protease</keyword>
<dbReference type="SUPFAM" id="SSF52096">
    <property type="entry name" value="ClpP/crotonase"/>
    <property type="match status" value="1"/>
</dbReference>
<dbReference type="InterPro" id="IPR029045">
    <property type="entry name" value="ClpP/crotonase-like_dom_sf"/>
</dbReference>
<protein>
    <recommendedName>
        <fullName evidence="6">ATP-dependent Clp protease proteolytic subunit</fullName>
    </recommendedName>
</protein>
<dbReference type="CDD" id="cd07016">
    <property type="entry name" value="S14_ClpP_1"/>
    <property type="match status" value="1"/>
</dbReference>
<dbReference type="EMBL" id="CP079838">
    <property type="protein sequence ID" value="QXX21464.1"/>
    <property type="molecule type" value="Genomic_DNA"/>
</dbReference>
<dbReference type="Gene3D" id="3.90.226.10">
    <property type="entry name" value="2-enoyl-CoA Hydratase, Chain A, domain 1"/>
    <property type="match status" value="1"/>
</dbReference>
<keyword evidence="3 7" id="KW-0645">Protease</keyword>
<comment type="similarity">
    <text evidence="1 6">Belongs to the peptidase S14 family.</text>
</comment>
<dbReference type="RefSeq" id="WP_219190721.1">
    <property type="nucleotide sequence ID" value="NZ_CP079838.1"/>
</dbReference>
<accession>A0A8F7UW49</accession>
<dbReference type="NCBIfam" id="NF045542">
    <property type="entry name" value="Clp_rel_HeadMat"/>
    <property type="match status" value="1"/>
</dbReference>
<dbReference type="GO" id="GO:0006515">
    <property type="term" value="P:protein quality control for misfolded or incompletely synthesized proteins"/>
    <property type="evidence" value="ECO:0007669"/>
    <property type="project" value="TreeGrafter"/>
</dbReference>
<dbReference type="Pfam" id="PF25209">
    <property type="entry name" value="Phage_capsid_4"/>
    <property type="match status" value="1"/>
</dbReference>
<keyword evidence="2" id="KW-0963">Cytoplasm</keyword>
<gene>
    <name evidence="7" type="ORF">JMJ83_03100</name>
</gene>